<dbReference type="InterPro" id="IPR052529">
    <property type="entry name" value="Bact_Transport_Assoc"/>
</dbReference>
<feature type="transmembrane region" description="Helical" evidence="1">
    <location>
        <begin position="317"/>
        <end position="337"/>
    </location>
</feature>
<feature type="transmembrane region" description="Helical" evidence="1">
    <location>
        <begin position="343"/>
        <end position="366"/>
    </location>
</feature>
<dbReference type="EMBL" id="BAAAPE010000002">
    <property type="protein sequence ID" value="GAA2066194.1"/>
    <property type="molecule type" value="Genomic_DNA"/>
</dbReference>
<dbReference type="RefSeq" id="WP_344524827.1">
    <property type="nucleotide sequence ID" value="NZ_BAAAPE010000002.1"/>
</dbReference>
<evidence type="ECO:0000313" key="4">
    <source>
        <dbReference type="Proteomes" id="UP001500016"/>
    </source>
</evidence>
<feature type="transmembrane region" description="Helical" evidence="1">
    <location>
        <begin position="116"/>
        <end position="133"/>
    </location>
</feature>
<feature type="domain" description="DUF418" evidence="2">
    <location>
        <begin position="224"/>
        <end position="383"/>
    </location>
</feature>
<feature type="transmembrane region" description="Helical" evidence="1">
    <location>
        <begin position="142"/>
        <end position="163"/>
    </location>
</feature>
<gene>
    <name evidence="3" type="ORF">GCM10009801_12320</name>
</gene>
<evidence type="ECO:0000259" key="2">
    <source>
        <dbReference type="Pfam" id="PF04235"/>
    </source>
</evidence>
<dbReference type="PANTHER" id="PTHR30590">
    <property type="entry name" value="INNER MEMBRANE PROTEIN"/>
    <property type="match status" value="1"/>
</dbReference>
<keyword evidence="4" id="KW-1185">Reference proteome</keyword>
<feature type="transmembrane region" description="Helical" evidence="1">
    <location>
        <begin position="12"/>
        <end position="32"/>
    </location>
</feature>
<evidence type="ECO:0000313" key="3">
    <source>
        <dbReference type="EMBL" id="GAA2066194.1"/>
    </source>
</evidence>
<feature type="transmembrane region" description="Helical" evidence="1">
    <location>
        <begin position="204"/>
        <end position="225"/>
    </location>
</feature>
<feature type="transmembrane region" description="Helical" evidence="1">
    <location>
        <begin position="277"/>
        <end position="297"/>
    </location>
</feature>
<proteinExistence type="predicted"/>
<feature type="transmembrane region" description="Helical" evidence="1">
    <location>
        <begin position="93"/>
        <end position="110"/>
    </location>
</feature>
<comment type="caution">
    <text evidence="3">The sequence shown here is derived from an EMBL/GenBank/DDBJ whole genome shotgun (WGS) entry which is preliminary data.</text>
</comment>
<organism evidence="3 4">
    <name type="scientific">Streptomyces albiaxialis</name>
    <dbReference type="NCBI Taxonomy" id="329523"/>
    <lineage>
        <taxon>Bacteria</taxon>
        <taxon>Bacillati</taxon>
        <taxon>Actinomycetota</taxon>
        <taxon>Actinomycetes</taxon>
        <taxon>Kitasatosporales</taxon>
        <taxon>Streptomycetaceae</taxon>
        <taxon>Streptomyces</taxon>
    </lineage>
</organism>
<keyword evidence="1" id="KW-0472">Membrane</keyword>
<evidence type="ECO:0000256" key="1">
    <source>
        <dbReference type="SAM" id="Phobius"/>
    </source>
</evidence>
<name>A0ABP5HA89_9ACTN</name>
<dbReference type="Pfam" id="PF04235">
    <property type="entry name" value="DUF418"/>
    <property type="match status" value="1"/>
</dbReference>
<protein>
    <submittedName>
        <fullName evidence="3">DUF418 domain-containing protein</fullName>
    </submittedName>
</protein>
<keyword evidence="1" id="KW-0812">Transmembrane</keyword>
<dbReference type="Proteomes" id="UP001500016">
    <property type="component" value="Unassembled WGS sequence"/>
</dbReference>
<feature type="transmembrane region" description="Helical" evidence="1">
    <location>
        <begin position="52"/>
        <end position="72"/>
    </location>
</feature>
<sequence length="387" mass="40797">MESPSPRIHEADALRGFALLGILLVNARTMAGPGLVPGGGPWASWADEAADWLITALVSTKFYLLFSFLFGYSFTLQERSARRAGASFAARHLRRLSCLFALGIAHGVLLFPGDILMVYGALSLPLFAARGLAPRTAVRRAAWLVAGTAACLLTWGLLTVALAGPVDPRDAAAAAATARETTAAYTGGPGSVVRANLGELRAVLGWNVLYGADIFAGFLLGLAAGRCGLLAGTERHRARMVRTVRRWLPLGLAGGVFMAVCRNGPLDARWYDVGSAVGVLTAPALTASYACGLLLLLRTRPGRRIAGALTAAGRLALTHYLTQSLVLALVFTGYGLARYGGHGTAAVTAGCLVLYAGQLAAGRLLIRRYRYGPAEWLLRTATLARRP</sequence>
<dbReference type="InterPro" id="IPR007349">
    <property type="entry name" value="DUF418"/>
</dbReference>
<dbReference type="PANTHER" id="PTHR30590:SF2">
    <property type="entry name" value="INNER MEMBRANE PROTEIN"/>
    <property type="match status" value="1"/>
</dbReference>
<keyword evidence="1" id="KW-1133">Transmembrane helix</keyword>
<reference evidence="4" key="1">
    <citation type="journal article" date="2019" name="Int. J. Syst. Evol. Microbiol.">
        <title>The Global Catalogue of Microorganisms (GCM) 10K type strain sequencing project: providing services to taxonomists for standard genome sequencing and annotation.</title>
        <authorList>
            <consortium name="The Broad Institute Genomics Platform"/>
            <consortium name="The Broad Institute Genome Sequencing Center for Infectious Disease"/>
            <person name="Wu L."/>
            <person name="Ma J."/>
        </authorList>
    </citation>
    <scope>NUCLEOTIDE SEQUENCE [LARGE SCALE GENOMIC DNA]</scope>
    <source>
        <strain evidence="4">JCM 15478</strain>
    </source>
</reference>
<accession>A0ABP5HA89</accession>
<feature type="transmembrane region" description="Helical" evidence="1">
    <location>
        <begin position="246"/>
        <end position="265"/>
    </location>
</feature>